<evidence type="ECO:0000256" key="3">
    <source>
        <dbReference type="ARBA" id="ARBA00005893"/>
    </source>
</evidence>
<dbReference type="GO" id="GO:0019143">
    <property type="term" value="F:3-deoxy-manno-octulosonate-8-phosphatase activity"/>
    <property type="evidence" value="ECO:0007669"/>
    <property type="project" value="UniProtKB-UniRule"/>
</dbReference>
<evidence type="ECO:0000256" key="7">
    <source>
        <dbReference type="ARBA" id="ARBA00022723"/>
    </source>
</evidence>
<keyword evidence="7 11" id="KW-0479">Metal-binding</keyword>
<evidence type="ECO:0000313" key="14">
    <source>
        <dbReference type="Proteomes" id="UP000218767"/>
    </source>
</evidence>
<evidence type="ECO:0000256" key="8">
    <source>
        <dbReference type="ARBA" id="ARBA00022801"/>
    </source>
</evidence>
<dbReference type="AlphaFoldDB" id="A0A2A4XH79"/>
<keyword evidence="11" id="KW-0448">Lipopolysaccharide biosynthesis</keyword>
<comment type="catalytic activity">
    <reaction evidence="1 11">
        <text>3-deoxy-alpha-D-manno-2-octulosonate-8-phosphate + H2O = 3-deoxy-alpha-D-manno-oct-2-ulosonate + phosphate</text>
        <dbReference type="Rhea" id="RHEA:11500"/>
        <dbReference type="ChEBI" id="CHEBI:15377"/>
        <dbReference type="ChEBI" id="CHEBI:43474"/>
        <dbReference type="ChEBI" id="CHEBI:85985"/>
        <dbReference type="ChEBI" id="CHEBI:85986"/>
        <dbReference type="EC" id="3.1.3.45"/>
    </reaction>
</comment>
<evidence type="ECO:0000256" key="9">
    <source>
        <dbReference type="ARBA" id="ARBA00022842"/>
    </source>
</evidence>
<comment type="similarity">
    <text evidence="3 11">Belongs to the KdsC family.</text>
</comment>
<dbReference type="SUPFAM" id="SSF56784">
    <property type="entry name" value="HAD-like"/>
    <property type="match status" value="1"/>
</dbReference>
<dbReference type="SFLD" id="SFLDS00003">
    <property type="entry name" value="Haloacid_Dehalogenase"/>
    <property type="match status" value="1"/>
</dbReference>
<dbReference type="GO" id="GO:0009103">
    <property type="term" value="P:lipopolysaccharide biosynthetic process"/>
    <property type="evidence" value="ECO:0007669"/>
    <property type="project" value="UniProtKB-UniRule"/>
</dbReference>
<dbReference type="GO" id="GO:0008781">
    <property type="term" value="F:N-acylneuraminate cytidylyltransferase activity"/>
    <property type="evidence" value="ECO:0007669"/>
    <property type="project" value="TreeGrafter"/>
</dbReference>
<dbReference type="PIRSF" id="PIRSF006118">
    <property type="entry name" value="KDO8-P_Ptase"/>
    <property type="match status" value="1"/>
</dbReference>
<dbReference type="PANTHER" id="PTHR21485">
    <property type="entry name" value="HAD SUPERFAMILY MEMBERS CMAS AND KDSC"/>
    <property type="match status" value="1"/>
</dbReference>
<dbReference type="Proteomes" id="UP000218767">
    <property type="component" value="Unassembled WGS sequence"/>
</dbReference>
<evidence type="ECO:0000256" key="1">
    <source>
        <dbReference type="ARBA" id="ARBA00000898"/>
    </source>
</evidence>
<dbReference type="SFLD" id="SFLDG01136">
    <property type="entry name" value="C1.6:_Phosphoserine_Phosphatas"/>
    <property type="match status" value="1"/>
</dbReference>
<keyword evidence="8 11" id="KW-0378">Hydrolase</keyword>
<dbReference type="InterPro" id="IPR010023">
    <property type="entry name" value="KdsC_fam"/>
</dbReference>
<evidence type="ECO:0000256" key="12">
    <source>
        <dbReference type="PIRSR" id="PIRSR006118-2"/>
    </source>
</evidence>
<dbReference type="CDD" id="cd01630">
    <property type="entry name" value="HAD_KDO-like"/>
    <property type="match status" value="1"/>
</dbReference>
<keyword evidence="9 11" id="KW-0460">Magnesium</keyword>
<name>A0A2A4XH79_9GAMM</name>
<accession>A0A2A4XH79</accession>
<feature type="binding site" evidence="12">
    <location>
        <position position="23"/>
    </location>
    <ligand>
        <name>Mg(2+)</name>
        <dbReference type="ChEBI" id="CHEBI:18420"/>
    </ligand>
</feature>
<organism evidence="13 14">
    <name type="scientific">SAR86 cluster bacterium</name>
    <dbReference type="NCBI Taxonomy" id="2030880"/>
    <lineage>
        <taxon>Bacteria</taxon>
        <taxon>Pseudomonadati</taxon>
        <taxon>Pseudomonadota</taxon>
        <taxon>Gammaproteobacteria</taxon>
        <taxon>SAR86 cluster</taxon>
    </lineage>
</organism>
<comment type="caution">
    <text evidence="13">The sequence shown here is derived from an EMBL/GenBank/DDBJ whole genome shotgun (WGS) entry which is preliminary data.</text>
</comment>
<comment type="cofactor">
    <cofactor evidence="2 11 12">
        <name>Mg(2+)</name>
        <dbReference type="ChEBI" id="CHEBI:18420"/>
    </cofactor>
</comment>
<evidence type="ECO:0000256" key="5">
    <source>
        <dbReference type="ARBA" id="ARBA00013066"/>
    </source>
</evidence>
<dbReference type="EMBL" id="NVUL01000003">
    <property type="protein sequence ID" value="PCI81846.1"/>
    <property type="molecule type" value="Genomic_DNA"/>
</dbReference>
<dbReference type="Pfam" id="PF08282">
    <property type="entry name" value="Hydrolase_3"/>
    <property type="match status" value="1"/>
</dbReference>
<protein>
    <recommendedName>
        <fullName evidence="6 11">3-deoxy-D-manno-octulosonate 8-phosphate phosphatase KdsC</fullName>
        <ecNumber evidence="5 11">3.1.3.45</ecNumber>
    </recommendedName>
    <alternativeName>
        <fullName evidence="10 11">KDO 8-P phosphatase</fullName>
    </alternativeName>
</protein>
<proteinExistence type="inferred from homology"/>
<feature type="binding site" evidence="12">
    <location>
        <position position="25"/>
    </location>
    <ligand>
        <name>substrate</name>
    </ligand>
</feature>
<dbReference type="EC" id="3.1.3.45" evidence="5 11"/>
<reference evidence="14" key="1">
    <citation type="submission" date="2017-08" db="EMBL/GenBank/DDBJ databases">
        <title>A dynamic microbial community with high functional redundancy inhabits the cold, oxic subseafloor aquifer.</title>
        <authorList>
            <person name="Tully B.J."/>
            <person name="Wheat C.G."/>
            <person name="Glazer B.T."/>
            <person name="Huber J.A."/>
        </authorList>
    </citation>
    <scope>NUCLEOTIDE SEQUENCE [LARGE SCALE GENOMIC DNA]</scope>
</reference>
<comment type="function">
    <text evidence="11">Catalyzes the hydrolysis of 3-deoxy-D-manno-octulosonate 8-phosphate (KDO 8-P) to 3-deoxy-D-manno-octulosonate (KDO) and inorganic phosphate.</text>
</comment>
<comment type="subunit">
    <text evidence="4 11">Homotetramer.</text>
</comment>
<dbReference type="Gene3D" id="3.40.50.1000">
    <property type="entry name" value="HAD superfamily/HAD-like"/>
    <property type="match status" value="1"/>
</dbReference>
<dbReference type="PANTHER" id="PTHR21485:SF3">
    <property type="entry name" value="N-ACYLNEURAMINATE CYTIDYLYLTRANSFERASE"/>
    <property type="match status" value="1"/>
</dbReference>
<gene>
    <name evidence="13" type="ORF">COB20_00875</name>
</gene>
<dbReference type="NCBIfam" id="TIGR01670">
    <property type="entry name" value="KdsC-phosphatas"/>
    <property type="match status" value="1"/>
</dbReference>
<evidence type="ECO:0000256" key="2">
    <source>
        <dbReference type="ARBA" id="ARBA00001946"/>
    </source>
</evidence>
<feature type="binding site" evidence="12">
    <location>
        <position position="116"/>
    </location>
    <ligand>
        <name>Mg(2+)</name>
        <dbReference type="ChEBI" id="CHEBI:18420"/>
    </ligand>
</feature>
<evidence type="ECO:0000256" key="6">
    <source>
        <dbReference type="ARBA" id="ARBA00020092"/>
    </source>
</evidence>
<dbReference type="InterPro" id="IPR050793">
    <property type="entry name" value="CMP-NeuNAc_synthase"/>
</dbReference>
<evidence type="ECO:0000256" key="11">
    <source>
        <dbReference type="PIRNR" id="PIRNR006118"/>
    </source>
</evidence>
<dbReference type="SFLD" id="SFLDG01138">
    <property type="entry name" value="C1.6.2:_Deoxy-d-mannose-octulo"/>
    <property type="match status" value="1"/>
</dbReference>
<evidence type="ECO:0000313" key="13">
    <source>
        <dbReference type="EMBL" id="PCI81846.1"/>
    </source>
</evidence>
<dbReference type="FunFam" id="3.40.50.1000:FF:000029">
    <property type="entry name" value="3-deoxy-D-manno-octulosonate 8-phosphate phosphatase KdsC"/>
    <property type="match status" value="1"/>
</dbReference>
<dbReference type="GO" id="GO:0046872">
    <property type="term" value="F:metal ion binding"/>
    <property type="evidence" value="ECO:0007669"/>
    <property type="project" value="UniProtKB-UniRule"/>
</dbReference>
<evidence type="ECO:0000256" key="10">
    <source>
        <dbReference type="ARBA" id="ARBA00031051"/>
    </source>
</evidence>
<sequence length="171" mass="18029">MIFSNNEDQAIESASKIKLLLLDVDGILTDGRLYFSNSGEESKAFHSLDGHGIKMLMHAGIPVGIITGRESNIVSKRAADLGIDILYQGREDKIDVLSEIIANKGIAADAIAYAGDDLPDLPVLQAVGLSFSVPGAHPDVKGVVNAITTRAGGEGAVREITDFILSSQANN</sequence>
<dbReference type="InterPro" id="IPR036412">
    <property type="entry name" value="HAD-like_sf"/>
</dbReference>
<evidence type="ECO:0000256" key="4">
    <source>
        <dbReference type="ARBA" id="ARBA00011881"/>
    </source>
</evidence>
<dbReference type="InterPro" id="IPR023214">
    <property type="entry name" value="HAD_sf"/>
</dbReference>